<keyword evidence="5" id="KW-1185">Reference proteome</keyword>
<dbReference type="Gene3D" id="3.40.50.1100">
    <property type="match status" value="2"/>
</dbReference>
<dbReference type="PANTHER" id="PTHR10314">
    <property type="entry name" value="CYSTATHIONINE BETA-SYNTHASE"/>
    <property type="match status" value="1"/>
</dbReference>
<dbReference type="CDD" id="cd01561">
    <property type="entry name" value="CBS_like"/>
    <property type="match status" value="1"/>
</dbReference>
<organism evidence="4 5">
    <name type="scientific">Luteolibacter flavescens</name>
    <dbReference type="NCBI Taxonomy" id="1859460"/>
    <lineage>
        <taxon>Bacteria</taxon>
        <taxon>Pseudomonadati</taxon>
        <taxon>Verrucomicrobiota</taxon>
        <taxon>Verrucomicrobiia</taxon>
        <taxon>Verrucomicrobiales</taxon>
        <taxon>Verrucomicrobiaceae</taxon>
        <taxon>Luteolibacter</taxon>
    </lineage>
</organism>
<protein>
    <submittedName>
        <fullName evidence="4">Cysteine synthase family protein</fullName>
    </submittedName>
</protein>
<dbReference type="RefSeq" id="WP_264503383.1">
    <property type="nucleotide sequence ID" value="NZ_JAPDDS010000017.1"/>
</dbReference>
<evidence type="ECO:0000313" key="4">
    <source>
        <dbReference type="EMBL" id="MCW1887428.1"/>
    </source>
</evidence>
<evidence type="ECO:0000259" key="3">
    <source>
        <dbReference type="Pfam" id="PF00291"/>
    </source>
</evidence>
<gene>
    <name evidence="4" type="ORF">OKA04_22010</name>
</gene>
<keyword evidence="2" id="KW-0663">Pyridoxal phosphate</keyword>
<feature type="domain" description="Tryptophan synthase beta chain-like PALP" evidence="3">
    <location>
        <begin position="20"/>
        <end position="307"/>
    </location>
</feature>
<sequence length="325" mass="34889">MALASVSRSVPSGGRFIRQIPPTPLVPVTLEAELGPVWCKLEFMNPSGSTKDRIARHILEKAWRRGALREGDTVVEASSGSTSIALALACAQMGLRFVAFIPNTATQERGLMIRAYGGEVRRVEGGMMAVLEAAEAAALEHGWFAARQFENPDNAEAHRIFTGPEILSQMECGCVDAVVSGVGTGGTLRGLWEAFDDAGCQARAYAAIPTEGRAFGDNAECCSLAFSKEVPGVAQGLSALYSDWQGGPRGGVIEELVIQEELCLELTQRLWALGFPAGPSSGLNYAAALEAKRRLGPGARVITVFPDRMERYFSHRVFSGLREDL</sequence>
<dbReference type="EMBL" id="JAPDDS010000017">
    <property type="protein sequence ID" value="MCW1887428.1"/>
    <property type="molecule type" value="Genomic_DNA"/>
</dbReference>
<accession>A0ABT3FV01</accession>
<dbReference type="Proteomes" id="UP001207930">
    <property type="component" value="Unassembled WGS sequence"/>
</dbReference>
<dbReference type="Pfam" id="PF00291">
    <property type="entry name" value="PALP"/>
    <property type="match status" value="1"/>
</dbReference>
<dbReference type="InterPro" id="IPR036052">
    <property type="entry name" value="TrpB-like_PALP_sf"/>
</dbReference>
<proteinExistence type="predicted"/>
<dbReference type="SUPFAM" id="SSF53686">
    <property type="entry name" value="Tryptophan synthase beta subunit-like PLP-dependent enzymes"/>
    <property type="match status" value="1"/>
</dbReference>
<evidence type="ECO:0000256" key="2">
    <source>
        <dbReference type="ARBA" id="ARBA00022898"/>
    </source>
</evidence>
<evidence type="ECO:0000313" key="5">
    <source>
        <dbReference type="Proteomes" id="UP001207930"/>
    </source>
</evidence>
<evidence type="ECO:0000256" key="1">
    <source>
        <dbReference type="ARBA" id="ARBA00001933"/>
    </source>
</evidence>
<reference evidence="4 5" key="1">
    <citation type="submission" date="2022-10" db="EMBL/GenBank/DDBJ databases">
        <title>Luteolibacter flavescens strain MCCC 1K03193, whole genome shotgun sequencing project.</title>
        <authorList>
            <person name="Zhao G."/>
            <person name="Shen L."/>
        </authorList>
    </citation>
    <scope>NUCLEOTIDE SEQUENCE [LARGE SCALE GENOMIC DNA]</scope>
    <source>
        <strain evidence="4 5">MCCC 1K03193</strain>
    </source>
</reference>
<dbReference type="InterPro" id="IPR050214">
    <property type="entry name" value="Cys_Synth/Cystath_Beta-Synth"/>
</dbReference>
<dbReference type="InterPro" id="IPR001926">
    <property type="entry name" value="TrpB-like_PALP"/>
</dbReference>
<comment type="caution">
    <text evidence="4">The sequence shown here is derived from an EMBL/GenBank/DDBJ whole genome shotgun (WGS) entry which is preliminary data.</text>
</comment>
<comment type="cofactor">
    <cofactor evidence="1">
        <name>pyridoxal 5'-phosphate</name>
        <dbReference type="ChEBI" id="CHEBI:597326"/>
    </cofactor>
</comment>
<name>A0ABT3FV01_9BACT</name>